<reference evidence="11" key="1">
    <citation type="submission" date="2016-10" db="EMBL/GenBank/DDBJ databases">
        <authorList>
            <person name="Varghese N."/>
            <person name="Submissions S."/>
        </authorList>
    </citation>
    <scope>NUCLEOTIDE SEQUENCE [LARGE SCALE GENOMIC DNA]</scope>
    <source>
        <strain evidence="11">DSM 10014</strain>
    </source>
</reference>
<dbReference type="GO" id="GO:0016887">
    <property type="term" value="F:ATP hydrolysis activity"/>
    <property type="evidence" value="ECO:0007669"/>
    <property type="project" value="InterPro"/>
</dbReference>
<keyword evidence="7" id="KW-0472">Membrane</keyword>
<dbReference type="PANTHER" id="PTHR42788">
    <property type="entry name" value="TAURINE IMPORT ATP-BINDING PROTEIN-RELATED"/>
    <property type="match status" value="1"/>
</dbReference>
<dbReference type="EMBL" id="FNNB01000004">
    <property type="protein sequence ID" value="SDX10584.1"/>
    <property type="molecule type" value="Genomic_DNA"/>
</dbReference>
<dbReference type="SMART" id="SM00382">
    <property type="entry name" value="AAA"/>
    <property type="match status" value="2"/>
</dbReference>
<feature type="region of interest" description="Disordered" evidence="8">
    <location>
        <begin position="542"/>
        <end position="561"/>
    </location>
</feature>
<dbReference type="GeneID" id="94020679"/>
<dbReference type="Proteomes" id="UP000183076">
    <property type="component" value="Unassembled WGS sequence"/>
</dbReference>
<organism evidence="10 11">
    <name type="scientific">Sulfitobacter pontiacus</name>
    <dbReference type="NCBI Taxonomy" id="60137"/>
    <lineage>
        <taxon>Bacteria</taxon>
        <taxon>Pseudomonadati</taxon>
        <taxon>Pseudomonadota</taxon>
        <taxon>Alphaproteobacteria</taxon>
        <taxon>Rhodobacterales</taxon>
        <taxon>Roseobacteraceae</taxon>
        <taxon>Sulfitobacter</taxon>
    </lineage>
</organism>
<evidence type="ECO:0000256" key="7">
    <source>
        <dbReference type="ARBA" id="ARBA00023136"/>
    </source>
</evidence>
<gene>
    <name evidence="10" type="ORF">SAMN04488041_104445</name>
</gene>
<dbReference type="InterPro" id="IPR003439">
    <property type="entry name" value="ABC_transporter-like_ATP-bd"/>
</dbReference>
<dbReference type="PROSITE" id="PS00211">
    <property type="entry name" value="ABC_TRANSPORTER_1"/>
    <property type="match status" value="1"/>
</dbReference>
<dbReference type="STRING" id="60137.SAMN04488041_104445"/>
<evidence type="ECO:0000256" key="4">
    <source>
        <dbReference type="ARBA" id="ARBA00022475"/>
    </source>
</evidence>
<dbReference type="SUPFAM" id="SSF52540">
    <property type="entry name" value="P-loop containing nucleoside triphosphate hydrolases"/>
    <property type="match status" value="2"/>
</dbReference>
<evidence type="ECO:0000313" key="11">
    <source>
        <dbReference type="Proteomes" id="UP000183076"/>
    </source>
</evidence>
<protein>
    <submittedName>
        <fullName evidence="10">Nitrate/nitrite transport system ATP-binding protein</fullName>
    </submittedName>
</protein>
<evidence type="ECO:0000259" key="9">
    <source>
        <dbReference type="PROSITE" id="PS50893"/>
    </source>
</evidence>
<dbReference type="AlphaFoldDB" id="A0A1H2Z108"/>
<feature type="domain" description="ABC transporter" evidence="9">
    <location>
        <begin position="287"/>
        <end position="520"/>
    </location>
</feature>
<evidence type="ECO:0000256" key="1">
    <source>
        <dbReference type="ARBA" id="ARBA00004202"/>
    </source>
</evidence>
<dbReference type="PANTHER" id="PTHR42788:SF7">
    <property type="entry name" value="NITRATE ABC TRANSPORTER ATP-BINDING PROTEIN"/>
    <property type="match status" value="1"/>
</dbReference>
<sequence length="561" mass="61494">MGILNFNNVTKTYGIQPVLKDISLDVAEGEFVVILGFSGTGKTTLINLMAGLEQPTSGSVTYKGKPITEPGRERGVIFQNYSLMPWLTVQGNVRLAVDTMFPDLSKLERAAKVDHYVNMVGLSHAATRRPAELSGGMRQRVNVARALAMDPEMLLLDEPLSALDALTRANLADEIEAIWDEDKKTCVLITNDVDEAIILADRIIALNPDGTLGDAFKVDIPRPRDRIAMNNDAAFKALRGQVTTYLMDIGIAAKVEETRMLPNVTPIHSVPAAVSKAQEGAIQEKFLNFSQLDKVYPTPKGPLTVVENFDLKINRGEFISLIGHSGCGKSTVLTMAAGLNPISKGAIRLDGWNVQGADPERAVVFQSPNLFPWLSAKENVAIGVDKVYPRASQAERQDVVEYYLERVGLADSMDKNAASLSNGMKQRVGIARAFALSPKLLLLDEPFGMLDSLTRWELQEVLMEVWSRTKVTAICVTHDVDEAILLADRVVMMTNGPQATIGKITDVNLPRPRTRKALLEHPDYYSYRQEVLDFLEEYEHGNAPKSPASGGTPKPKAIAAE</sequence>
<keyword evidence="5" id="KW-0547">Nucleotide-binding</keyword>
<evidence type="ECO:0000313" key="10">
    <source>
        <dbReference type="EMBL" id="SDX10584.1"/>
    </source>
</evidence>
<dbReference type="GO" id="GO:0005524">
    <property type="term" value="F:ATP binding"/>
    <property type="evidence" value="ECO:0007669"/>
    <property type="project" value="UniProtKB-KW"/>
</dbReference>
<keyword evidence="4" id="KW-1003">Cell membrane</keyword>
<evidence type="ECO:0000256" key="3">
    <source>
        <dbReference type="ARBA" id="ARBA00022448"/>
    </source>
</evidence>
<dbReference type="PROSITE" id="PS50893">
    <property type="entry name" value="ABC_TRANSPORTER_2"/>
    <property type="match status" value="2"/>
</dbReference>
<keyword evidence="6 10" id="KW-0067">ATP-binding</keyword>
<dbReference type="GO" id="GO:0005886">
    <property type="term" value="C:plasma membrane"/>
    <property type="evidence" value="ECO:0007669"/>
    <property type="project" value="UniProtKB-SubCell"/>
</dbReference>
<dbReference type="InterPro" id="IPR050166">
    <property type="entry name" value="ABC_transporter_ATP-bind"/>
</dbReference>
<name>A0A1H2Z108_9RHOB</name>
<dbReference type="InterPro" id="IPR027417">
    <property type="entry name" value="P-loop_NTPase"/>
</dbReference>
<proteinExistence type="inferred from homology"/>
<dbReference type="NCBIfam" id="TIGR01184">
    <property type="entry name" value="ntrCD"/>
    <property type="match status" value="1"/>
</dbReference>
<dbReference type="InterPro" id="IPR017871">
    <property type="entry name" value="ABC_transporter-like_CS"/>
</dbReference>
<accession>A0A1H2Z108</accession>
<dbReference type="RefSeq" id="WP_197145877.1">
    <property type="nucleotide sequence ID" value="NZ_CP160849.1"/>
</dbReference>
<comment type="similarity">
    <text evidence="2">Belongs to the ABC transporter superfamily.</text>
</comment>
<dbReference type="Gene3D" id="3.40.50.300">
    <property type="entry name" value="P-loop containing nucleotide triphosphate hydrolases"/>
    <property type="match status" value="2"/>
</dbReference>
<dbReference type="CDD" id="cd03293">
    <property type="entry name" value="ABC_NrtD_SsuB_transporters"/>
    <property type="match status" value="2"/>
</dbReference>
<evidence type="ECO:0000256" key="2">
    <source>
        <dbReference type="ARBA" id="ARBA00005417"/>
    </source>
</evidence>
<comment type="subcellular location">
    <subcellularLocation>
        <location evidence="1">Cell membrane</location>
        <topology evidence="1">Peripheral membrane protein</topology>
    </subcellularLocation>
</comment>
<dbReference type="GO" id="GO:0015112">
    <property type="term" value="F:nitrate transmembrane transporter activity"/>
    <property type="evidence" value="ECO:0007669"/>
    <property type="project" value="InterPro"/>
</dbReference>
<evidence type="ECO:0000256" key="6">
    <source>
        <dbReference type="ARBA" id="ARBA00022840"/>
    </source>
</evidence>
<dbReference type="InterPro" id="IPR003593">
    <property type="entry name" value="AAA+_ATPase"/>
</dbReference>
<evidence type="ECO:0000256" key="8">
    <source>
        <dbReference type="SAM" id="MobiDB-lite"/>
    </source>
</evidence>
<dbReference type="Pfam" id="PF00005">
    <property type="entry name" value="ABC_tran"/>
    <property type="match status" value="2"/>
</dbReference>
<feature type="domain" description="ABC transporter" evidence="9">
    <location>
        <begin position="4"/>
        <end position="233"/>
    </location>
</feature>
<keyword evidence="3" id="KW-0813">Transport</keyword>
<evidence type="ECO:0000256" key="5">
    <source>
        <dbReference type="ARBA" id="ARBA00022741"/>
    </source>
</evidence>
<dbReference type="InterPro" id="IPR005890">
    <property type="entry name" value="NO3_transporter_ATP-bd-like"/>
</dbReference>